<name>A0A918JIK4_9ALTE</name>
<dbReference type="Pfam" id="PF08668">
    <property type="entry name" value="HDOD"/>
    <property type="match status" value="1"/>
</dbReference>
<feature type="domain" description="EAL" evidence="1">
    <location>
        <begin position="1"/>
        <end position="204"/>
    </location>
</feature>
<dbReference type="InterPro" id="IPR014408">
    <property type="entry name" value="dGMP_Pdiesterase_EAL/HD-GYP"/>
</dbReference>
<dbReference type="InterPro" id="IPR013976">
    <property type="entry name" value="HDOD"/>
</dbReference>
<keyword evidence="4" id="KW-1185">Reference proteome</keyword>
<organism evidence="3 4">
    <name type="scientific">Alteromonas halophila</name>
    <dbReference type="NCBI Taxonomy" id="516698"/>
    <lineage>
        <taxon>Bacteria</taxon>
        <taxon>Pseudomonadati</taxon>
        <taxon>Pseudomonadota</taxon>
        <taxon>Gammaproteobacteria</taxon>
        <taxon>Alteromonadales</taxon>
        <taxon>Alteromonadaceae</taxon>
        <taxon>Alteromonas/Salinimonas group</taxon>
        <taxon>Alteromonas</taxon>
    </lineage>
</organism>
<dbReference type="SUPFAM" id="SSF141868">
    <property type="entry name" value="EAL domain-like"/>
    <property type="match status" value="1"/>
</dbReference>
<gene>
    <name evidence="3" type="ORF">GCM10007391_15210</name>
</gene>
<evidence type="ECO:0000259" key="1">
    <source>
        <dbReference type="PROSITE" id="PS50883"/>
    </source>
</evidence>
<dbReference type="PIRSF" id="PIRSF003180">
    <property type="entry name" value="DiGMPpdiest_YuxH"/>
    <property type="match status" value="1"/>
</dbReference>
<dbReference type="AlphaFoldDB" id="A0A918JIK4"/>
<sequence>MFAYVARQPIFNAEREVYAYELLFRNGDNNCFPDIPPDEATSKILTSTHLSLGIEEITGDKPAFINFHRDTLMYRFPTSLDASNVVIEIVETVDIDDELVGACKHIRGLGYPIALDDYDLTGRWEPFLPFTSVIKLDITEVDHAKIADIIPVLKKNKVKVVVEKIETYDEFAKFKAMGADYFQGYFLAKPEIVRHRKLGPSGLTMLELIAASATPKLDFDKVNAVIERDPALSYLLLRFINNPLYNKRHQITSLKHALTYMGEVEVKKFIALLALANLSDGQPNELLQMALVRAKFCELVSVLLKELENPPTGFLTGLLSLMDAMMQQSMDELMQKVPISEPVKQALRGEPNLLRDCLEAVQHFESANWKGIKRFAVKYQIKQTQLHSFYNEAIKWGRQMNSSTAARRS</sequence>
<dbReference type="SMART" id="SM00052">
    <property type="entry name" value="EAL"/>
    <property type="match status" value="1"/>
</dbReference>
<dbReference type="SUPFAM" id="SSF109604">
    <property type="entry name" value="HD-domain/PDEase-like"/>
    <property type="match status" value="1"/>
</dbReference>
<dbReference type="PROSITE" id="PS50883">
    <property type="entry name" value="EAL"/>
    <property type="match status" value="1"/>
</dbReference>
<dbReference type="InterPro" id="IPR001633">
    <property type="entry name" value="EAL_dom"/>
</dbReference>
<dbReference type="Gene3D" id="3.20.20.450">
    <property type="entry name" value="EAL domain"/>
    <property type="match status" value="1"/>
</dbReference>
<dbReference type="Gene3D" id="1.10.3210.10">
    <property type="entry name" value="Hypothetical protein af1432"/>
    <property type="match status" value="1"/>
</dbReference>
<dbReference type="Proteomes" id="UP000631300">
    <property type="component" value="Unassembled WGS sequence"/>
</dbReference>
<dbReference type="InterPro" id="IPR035919">
    <property type="entry name" value="EAL_sf"/>
</dbReference>
<dbReference type="EMBL" id="BMXP01000003">
    <property type="protein sequence ID" value="GGW82959.1"/>
    <property type="molecule type" value="Genomic_DNA"/>
</dbReference>
<dbReference type="PANTHER" id="PTHR33525">
    <property type="match status" value="1"/>
</dbReference>
<proteinExistence type="predicted"/>
<evidence type="ECO:0000259" key="2">
    <source>
        <dbReference type="PROSITE" id="PS51833"/>
    </source>
</evidence>
<keyword evidence="3" id="KW-0808">Transferase</keyword>
<dbReference type="PROSITE" id="PS51833">
    <property type="entry name" value="HDOD"/>
    <property type="match status" value="1"/>
</dbReference>
<protein>
    <submittedName>
        <fullName evidence="3">Histidine kinase</fullName>
    </submittedName>
</protein>
<dbReference type="PANTHER" id="PTHR33525:SF4">
    <property type="entry name" value="CYCLIC DI-GMP PHOSPHODIESTERASE CDGJ"/>
    <property type="match status" value="1"/>
</dbReference>
<reference evidence="3" key="1">
    <citation type="journal article" date="2014" name="Int. J. Syst. Evol. Microbiol.">
        <title>Complete genome sequence of Corynebacterium casei LMG S-19264T (=DSM 44701T), isolated from a smear-ripened cheese.</title>
        <authorList>
            <consortium name="US DOE Joint Genome Institute (JGI-PGF)"/>
            <person name="Walter F."/>
            <person name="Albersmeier A."/>
            <person name="Kalinowski J."/>
            <person name="Ruckert C."/>
        </authorList>
    </citation>
    <scope>NUCLEOTIDE SEQUENCE</scope>
    <source>
        <strain evidence="3">KCTC 22164</strain>
    </source>
</reference>
<accession>A0A918JIK4</accession>
<comment type="caution">
    <text evidence="3">The sequence shown here is derived from an EMBL/GenBank/DDBJ whole genome shotgun (WGS) entry which is preliminary data.</text>
</comment>
<dbReference type="RefSeq" id="WP_189405020.1">
    <property type="nucleotide sequence ID" value="NZ_BMXP01000003.1"/>
</dbReference>
<dbReference type="GO" id="GO:0016301">
    <property type="term" value="F:kinase activity"/>
    <property type="evidence" value="ECO:0007669"/>
    <property type="project" value="UniProtKB-KW"/>
</dbReference>
<dbReference type="Pfam" id="PF00563">
    <property type="entry name" value="EAL"/>
    <property type="match status" value="1"/>
</dbReference>
<evidence type="ECO:0000313" key="4">
    <source>
        <dbReference type="Proteomes" id="UP000631300"/>
    </source>
</evidence>
<evidence type="ECO:0000313" key="3">
    <source>
        <dbReference type="EMBL" id="GGW82959.1"/>
    </source>
</evidence>
<dbReference type="InterPro" id="IPR052340">
    <property type="entry name" value="RNase_Y/CdgJ"/>
</dbReference>
<feature type="domain" description="HDOD" evidence="2">
    <location>
        <begin position="198"/>
        <end position="385"/>
    </location>
</feature>
<keyword evidence="3" id="KW-0418">Kinase</keyword>
<reference evidence="3" key="2">
    <citation type="submission" date="2020-09" db="EMBL/GenBank/DDBJ databases">
        <authorList>
            <person name="Sun Q."/>
            <person name="Kim S."/>
        </authorList>
    </citation>
    <scope>NUCLEOTIDE SEQUENCE</scope>
    <source>
        <strain evidence="3">KCTC 22164</strain>
    </source>
</reference>